<name>A0A9D1EPQ2_9FIRM</name>
<organism evidence="2 3">
    <name type="scientific">Candidatus Faeciplasma gallinarum</name>
    <dbReference type="NCBI Taxonomy" id="2840799"/>
    <lineage>
        <taxon>Bacteria</taxon>
        <taxon>Bacillati</taxon>
        <taxon>Bacillota</taxon>
        <taxon>Clostridia</taxon>
        <taxon>Eubacteriales</taxon>
        <taxon>Oscillospiraceae</taxon>
        <taxon>Oscillospiraceae incertae sedis</taxon>
        <taxon>Candidatus Faeciplasma</taxon>
    </lineage>
</organism>
<dbReference type="Gene3D" id="2.40.160.200">
    <property type="entry name" value="LURP1-related"/>
    <property type="match status" value="1"/>
</dbReference>
<dbReference type="SUPFAM" id="SSF54518">
    <property type="entry name" value="Tubby C-terminal domain-like"/>
    <property type="match status" value="1"/>
</dbReference>
<dbReference type="InterPro" id="IPR007612">
    <property type="entry name" value="LOR"/>
</dbReference>
<evidence type="ECO:0000256" key="1">
    <source>
        <dbReference type="ARBA" id="ARBA00005437"/>
    </source>
</evidence>
<dbReference type="InterPro" id="IPR038595">
    <property type="entry name" value="LOR_sf"/>
</dbReference>
<dbReference type="InterPro" id="IPR025659">
    <property type="entry name" value="Tubby-like_C"/>
</dbReference>
<comment type="caution">
    <text evidence="2">The sequence shown here is derived from an EMBL/GenBank/DDBJ whole genome shotgun (WGS) entry which is preliminary data.</text>
</comment>
<dbReference type="EMBL" id="DVIR01000047">
    <property type="protein sequence ID" value="HIS24802.1"/>
    <property type="molecule type" value="Genomic_DNA"/>
</dbReference>
<accession>A0A9D1EPQ2</accession>
<reference evidence="2" key="1">
    <citation type="submission" date="2020-10" db="EMBL/GenBank/DDBJ databases">
        <authorList>
            <person name="Gilroy R."/>
        </authorList>
    </citation>
    <scope>NUCLEOTIDE SEQUENCE</scope>
    <source>
        <strain evidence="2">CHK157-1446</strain>
    </source>
</reference>
<protein>
    <recommendedName>
        <fullName evidence="4">LURP-one-related family protein</fullName>
    </recommendedName>
</protein>
<dbReference type="Pfam" id="PF04525">
    <property type="entry name" value="LOR"/>
    <property type="match status" value="1"/>
</dbReference>
<sequence>MTLLIKQHVFSWSDTYDVYDETKTPKYYVKAEFFSLTHRIHIYRHSDGVEIGEIDEKFISMYGKADITIFGNRLGSITRKLSFFKPKYAIDYNGWQIEGDFFGWDYSIRNRSGNEVAVISKKLLSWGDTYTLEVANPDDELAALITVIAIDMMNCDGN</sequence>
<evidence type="ECO:0000313" key="2">
    <source>
        <dbReference type="EMBL" id="HIS24802.1"/>
    </source>
</evidence>
<gene>
    <name evidence="2" type="ORF">IAD01_05300</name>
</gene>
<dbReference type="Proteomes" id="UP000823982">
    <property type="component" value="Unassembled WGS sequence"/>
</dbReference>
<reference evidence="2" key="2">
    <citation type="journal article" date="2021" name="PeerJ">
        <title>Extensive microbial diversity within the chicken gut microbiome revealed by metagenomics and culture.</title>
        <authorList>
            <person name="Gilroy R."/>
            <person name="Ravi A."/>
            <person name="Getino M."/>
            <person name="Pursley I."/>
            <person name="Horton D.L."/>
            <person name="Alikhan N.F."/>
            <person name="Baker D."/>
            <person name="Gharbi K."/>
            <person name="Hall N."/>
            <person name="Watson M."/>
            <person name="Adriaenssens E.M."/>
            <person name="Foster-Nyarko E."/>
            <person name="Jarju S."/>
            <person name="Secka A."/>
            <person name="Antonio M."/>
            <person name="Oren A."/>
            <person name="Chaudhuri R.R."/>
            <person name="La Ragione R."/>
            <person name="Hildebrand F."/>
            <person name="Pallen M.J."/>
        </authorList>
    </citation>
    <scope>NUCLEOTIDE SEQUENCE</scope>
    <source>
        <strain evidence="2">CHK157-1446</strain>
    </source>
</reference>
<proteinExistence type="inferred from homology"/>
<dbReference type="AlphaFoldDB" id="A0A9D1EPQ2"/>
<evidence type="ECO:0008006" key="4">
    <source>
        <dbReference type="Google" id="ProtNLM"/>
    </source>
</evidence>
<comment type="similarity">
    <text evidence="1">Belongs to the LOR family.</text>
</comment>
<evidence type="ECO:0000313" key="3">
    <source>
        <dbReference type="Proteomes" id="UP000823982"/>
    </source>
</evidence>